<keyword evidence="3" id="KW-1185">Reference proteome</keyword>
<reference evidence="2 3" key="1">
    <citation type="submission" date="2020-08" db="EMBL/GenBank/DDBJ databases">
        <title>Genomic Encyclopedia of Type Strains, Phase III (KMG-III): the genomes of soil and plant-associated and newly described type strains.</title>
        <authorList>
            <person name="Whitman W."/>
        </authorList>
    </citation>
    <scope>NUCLEOTIDE SEQUENCE [LARGE SCALE GENOMIC DNA]</scope>
    <source>
        <strain evidence="2 3">CECT 8960</strain>
    </source>
</reference>
<dbReference type="AlphaFoldDB" id="A0A7W7Q4U1"/>
<protein>
    <submittedName>
        <fullName evidence="2">Uncharacterized protein</fullName>
    </submittedName>
</protein>
<dbReference type="RefSeq" id="WP_184811214.1">
    <property type="nucleotide sequence ID" value="NZ_JACHJQ010000003.1"/>
</dbReference>
<dbReference type="Proteomes" id="UP000520767">
    <property type="component" value="Unassembled WGS sequence"/>
</dbReference>
<organism evidence="2 3">
    <name type="scientific">Actinophytocola algeriensis</name>
    <dbReference type="NCBI Taxonomy" id="1768010"/>
    <lineage>
        <taxon>Bacteria</taxon>
        <taxon>Bacillati</taxon>
        <taxon>Actinomycetota</taxon>
        <taxon>Actinomycetes</taxon>
        <taxon>Pseudonocardiales</taxon>
        <taxon>Pseudonocardiaceae</taxon>
    </lineage>
</organism>
<dbReference type="EMBL" id="JACHJQ010000003">
    <property type="protein sequence ID" value="MBB4907097.1"/>
    <property type="molecule type" value="Genomic_DNA"/>
</dbReference>
<evidence type="ECO:0000313" key="3">
    <source>
        <dbReference type="Proteomes" id="UP000520767"/>
    </source>
</evidence>
<name>A0A7W7Q4U1_9PSEU</name>
<sequence length="83" mass="8955">MLRGISENLMVALNHAVAFAMIHGPAAGLDLLTTIAADKRIAGHHRLTRSARTCWRWPTTTPRRPRSTGSPRAAPRACPSSAT</sequence>
<proteinExistence type="predicted"/>
<accession>A0A7W7Q4U1</accession>
<feature type="region of interest" description="Disordered" evidence="1">
    <location>
        <begin position="57"/>
        <end position="83"/>
    </location>
</feature>
<evidence type="ECO:0000313" key="2">
    <source>
        <dbReference type="EMBL" id="MBB4907097.1"/>
    </source>
</evidence>
<evidence type="ECO:0000256" key="1">
    <source>
        <dbReference type="SAM" id="MobiDB-lite"/>
    </source>
</evidence>
<gene>
    <name evidence="2" type="ORF">FHR82_003317</name>
</gene>
<comment type="caution">
    <text evidence="2">The sequence shown here is derived from an EMBL/GenBank/DDBJ whole genome shotgun (WGS) entry which is preliminary data.</text>
</comment>